<dbReference type="Proteomes" id="UP001202328">
    <property type="component" value="Unassembled WGS sequence"/>
</dbReference>
<dbReference type="InterPro" id="IPR004864">
    <property type="entry name" value="LEA_2"/>
</dbReference>
<dbReference type="EMBL" id="JAJJMB010017781">
    <property type="protein sequence ID" value="KAI3834852.1"/>
    <property type="molecule type" value="Genomic_DNA"/>
</dbReference>
<keyword evidence="4 6" id="KW-0472">Membrane</keyword>
<feature type="domain" description="Late embryogenesis abundant protein LEA-2 subgroup" evidence="7">
    <location>
        <begin position="97"/>
        <end position="186"/>
    </location>
</feature>
<evidence type="ECO:0000313" key="8">
    <source>
        <dbReference type="EMBL" id="KAI3834852.1"/>
    </source>
</evidence>
<evidence type="ECO:0000313" key="9">
    <source>
        <dbReference type="Proteomes" id="UP001202328"/>
    </source>
</evidence>
<name>A0AAD4RVB1_9MAGN</name>
<dbReference type="GO" id="GO:0005886">
    <property type="term" value="C:plasma membrane"/>
    <property type="evidence" value="ECO:0007669"/>
    <property type="project" value="TreeGrafter"/>
</dbReference>
<accession>A0AAD4RVB1</accession>
<dbReference type="InterPro" id="IPR044839">
    <property type="entry name" value="NDR1-like"/>
</dbReference>
<evidence type="ECO:0000259" key="7">
    <source>
        <dbReference type="Pfam" id="PF03168"/>
    </source>
</evidence>
<reference evidence="8" key="1">
    <citation type="submission" date="2022-04" db="EMBL/GenBank/DDBJ databases">
        <title>A functionally conserved STORR gene fusion in Papaver species that diverged 16.8 million years ago.</title>
        <authorList>
            <person name="Catania T."/>
        </authorList>
    </citation>
    <scope>NUCLEOTIDE SEQUENCE</scope>
    <source>
        <strain evidence="8">S-188037</strain>
    </source>
</reference>
<dbReference type="AlphaFoldDB" id="A0AAD4RVB1"/>
<keyword evidence="3 6" id="KW-1133">Transmembrane helix</keyword>
<feature type="transmembrane region" description="Helical" evidence="6">
    <location>
        <begin position="31"/>
        <end position="59"/>
    </location>
</feature>
<dbReference type="SUPFAM" id="SSF117070">
    <property type="entry name" value="LEA14-like"/>
    <property type="match status" value="1"/>
</dbReference>
<feature type="region of interest" description="Disordered" evidence="5">
    <location>
        <begin position="1"/>
        <end position="24"/>
    </location>
</feature>
<keyword evidence="2 6" id="KW-0812">Transmembrane</keyword>
<comment type="caution">
    <text evidence="8">The sequence shown here is derived from an EMBL/GenBank/DDBJ whole genome shotgun (WGS) entry which is preliminary data.</text>
</comment>
<sequence>MAERVYPRSNSPDRLTSENNNKKNTRRNPCCCCFCWILSIIGLLILLTVIAAVAFYFIYKPKVPNYSVEKMSIKGFNFQGGSYLLSDQTFSLEFGVTVRAKNPNSRIGIYYEKGSNLSVSHTGADLCSGVFPNFYQPRNNVTVFETLLKTPSLQLSEIVRNGLYEEQRKRKIPLGVDIKVPARLKVGVHCDVIVDKLAEDTKVLSKKCSVNLKFWKN</sequence>
<evidence type="ECO:0000256" key="6">
    <source>
        <dbReference type="SAM" id="Phobius"/>
    </source>
</evidence>
<evidence type="ECO:0000256" key="5">
    <source>
        <dbReference type="SAM" id="MobiDB-lite"/>
    </source>
</evidence>
<gene>
    <name evidence="8" type="ORF">MKW98_015965</name>
</gene>
<protein>
    <recommendedName>
        <fullName evidence="7">Late embryogenesis abundant protein LEA-2 subgroup domain-containing protein</fullName>
    </recommendedName>
</protein>
<evidence type="ECO:0000256" key="3">
    <source>
        <dbReference type="ARBA" id="ARBA00022989"/>
    </source>
</evidence>
<feature type="compositionally biased region" description="Polar residues" evidence="5">
    <location>
        <begin position="8"/>
        <end position="19"/>
    </location>
</feature>
<evidence type="ECO:0000256" key="4">
    <source>
        <dbReference type="ARBA" id="ARBA00023136"/>
    </source>
</evidence>
<evidence type="ECO:0000256" key="1">
    <source>
        <dbReference type="ARBA" id="ARBA00004167"/>
    </source>
</evidence>
<dbReference type="GO" id="GO:0098542">
    <property type="term" value="P:defense response to other organism"/>
    <property type="evidence" value="ECO:0007669"/>
    <property type="project" value="InterPro"/>
</dbReference>
<dbReference type="PANTHER" id="PTHR31234:SF2">
    <property type="entry name" value="OS05G0199100 PROTEIN"/>
    <property type="match status" value="1"/>
</dbReference>
<comment type="subcellular location">
    <subcellularLocation>
        <location evidence="1">Membrane</location>
        <topology evidence="1">Single-pass membrane protein</topology>
    </subcellularLocation>
</comment>
<keyword evidence="9" id="KW-1185">Reference proteome</keyword>
<organism evidence="8 9">
    <name type="scientific">Papaver atlanticum</name>
    <dbReference type="NCBI Taxonomy" id="357466"/>
    <lineage>
        <taxon>Eukaryota</taxon>
        <taxon>Viridiplantae</taxon>
        <taxon>Streptophyta</taxon>
        <taxon>Embryophyta</taxon>
        <taxon>Tracheophyta</taxon>
        <taxon>Spermatophyta</taxon>
        <taxon>Magnoliopsida</taxon>
        <taxon>Ranunculales</taxon>
        <taxon>Papaveraceae</taxon>
        <taxon>Papaveroideae</taxon>
        <taxon>Papaver</taxon>
    </lineage>
</organism>
<dbReference type="PANTHER" id="PTHR31234">
    <property type="entry name" value="LATE EMBRYOGENESIS ABUNDANT (LEA) HYDROXYPROLINE-RICH GLYCOPROTEIN FAMILY"/>
    <property type="match status" value="1"/>
</dbReference>
<evidence type="ECO:0000256" key="2">
    <source>
        <dbReference type="ARBA" id="ARBA00022692"/>
    </source>
</evidence>
<dbReference type="Pfam" id="PF03168">
    <property type="entry name" value="LEA_2"/>
    <property type="match status" value="1"/>
</dbReference>
<proteinExistence type="predicted"/>